<keyword evidence="1 4" id="KW-0349">Heme</keyword>
<feature type="signal peptide" evidence="5">
    <location>
        <begin position="1"/>
        <end position="26"/>
    </location>
</feature>
<gene>
    <name evidence="7" type="ORF">GNH96_03705</name>
</gene>
<dbReference type="Gene3D" id="1.10.760.10">
    <property type="entry name" value="Cytochrome c-like domain"/>
    <property type="match status" value="1"/>
</dbReference>
<accession>A0A858Q5Q1</accession>
<protein>
    <recommendedName>
        <fullName evidence="6">Cytochrome c domain-containing protein</fullName>
    </recommendedName>
</protein>
<keyword evidence="8" id="KW-1185">Reference proteome</keyword>
<evidence type="ECO:0000256" key="5">
    <source>
        <dbReference type="SAM" id="SignalP"/>
    </source>
</evidence>
<sequence length="691" mass="74551">MLLSSRHLASLAVALALAAALNTAFFDELGSDSPMLGNGNVAALRSVLDRWKARHEQRGEAEILKVSLVHSPALSAATTQGRGELRLNLLTGALEVKARGLPAEGHYEVWLADNRGGASRAVKPEEGDRLIRLGMLTRTDDGWATLRTTLERASLAGFELDQAIIARRGEPLEQGGLLFGAPNLMQRAYFSAQPWSLTASDDEPRKSAGPALPFAFLLPKAAVAQTPSADAASLEQLIARGRQIFVEETFDGNGRTCATCHRPDNNHTIDPRYIAKLPASDPLFVAEYNPDLKELEKPTLLRQMGLILANVDGFDKPGVMRSVPHLLALPTSIDVEVCAEHGGKGDFCEDEAFANALGWSGDGSPGTGSLREFALGAITQHMPKTLGRVPQVDFRLPTDEELTALEAYMLSLGRSEDIDLSKLSFNSPLVQQGKLLFDVKENPVRNGEVVLGETANCNGCHQNAGANSSTTQANPTRNTGVENMRNPPAFLLDPKLAVDGGFGKDEQVSCGFSQDQTCYGNGRFNTPPLIEAADTAPFFHNNSVNTLEEAIASYNGDSFNLSPGAKTSSGKDRRVKLESSQVTAIALFLRTLNAIENIRSSNSLSRKSMDLRGKNAKETLKLAMADTEDAIEVLQGGMLLPYPEALARLEQALALERKALHTEIGPIRNLRLHKAIALKLQAKALMVTEQP</sequence>
<dbReference type="PANTHER" id="PTHR30600">
    <property type="entry name" value="CYTOCHROME C PEROXIDASE-RELATED"/>
    <property type="match status" value="1"/>
</dbReference>
<dbReference type="InterPro" id="IPR036909">
    <property type="entry name" value="Cyt_c-like_dom_sf"/>
</dbReference>
<dbReference type="AlphaFoldDB" id="A0A858Q5Q1"/>
<dbReference type="GO" id="GO:0020037">
    <property type="term" value="F:heme binding"/>
    <property type="evidence" value="ECO:0007669"/>
    <property type="project" value="InterPro"/>
</dbReference>
<dbReference type="InterPro" id="IPR051395">
    <property type="entry name" value="Cytochrome_c_Peroxidase/MauG"/>
</dbReference>
<keyword evidence="2 4" id="KW-0479">Metal-binding</keyword>
<dbReference type="GO" id="GO:0004130">
    <property type="term" value="F:cytochrome-c peroxidase activity"/>
    <property type="evidence" value="ECO:0007669"/>
    <property type="project" value="TreeGrafter"/>
</dbReference>
<evidence type="ECO:0000256" key="3">
    <source>
        <dbReference type="ARBA" id="ARBA00023004"/>
    </source>
</evidence>
<dbReference type="EMBL" id="CP046565">
    <property type="protein sequence ID" value="QJD29159.1"/>
    <property type="molecule type" value="Genomic_DNA"/>
</dbReference>
<evidence type="ECO:0000259" key="6">
    <source>
        <dbReference type="PROSITE" id="PS51007"/>
    </source>
</evidence>
<dbReference type="PROSITE" id="PS51007">
    <property type="entry name" value="CYTC"/>
    <property type="match status" value="2"/>
</dbReference>
<dbReference type="PANTHER" id="PTHR30600:SF13">
    <property type="entry name" value="METHYLAMINE UTILIZATION PROTEIN"/>
    <property type="match status" value="1"/>
</dbReference>
<keyword evidence="3 4" id="KW-0408">Iron</keyword>
<dbReference type="SUPFAM" id="SSF46626">
    <property type="entry name" value="Cytochrome c"/>
    <property type="match status" value="2"/>
</dbReference>
<dbReference type="GO" id="GO:0009055">
    <property type="term" value="F:electron transfer activity"/>
    <property type="evidence" value="ECO:0007669"/>
    <property type="project" value="InterPro"/>
</dbReference>
<dbReference type="InterPro" id="IPR009056">
    <property type="entry name" value="Cyt_c-like_dom"/>
</dbReference>
<dbReference type="GO" id="GO:0046872">
    <property type="term" value="F:metal ion binding"/>
    <property type="evidence" value="ECO:0007669"/>
    <property type="project" value="UniProtKB-KW"/>
</dbReference>
<evidence type="ECO:0000256" key="4">
    <source>
        <dbReference type="PROSITE-ProRule" id="PRU00433"/>
    </source>
</evidence>
<evidence type="ECO:0000256" key="1">
    <source>
        <dbReference type="ARBA" id="ARBA00022617"/>
    </source>
</evidence>
<feature type="domain" description="Cytochrome c" evidence="6">
    <location>
        <begin position="236"/>
        <end position="413"/>
    </location>
</feature>
<reference evidence="8" key="1">
    <citation type="submission" date="2019-12" db="EMBL/GenBank/DDBJ databases">
        <authorList>
            <person name="Awala S.I."/>
            <person name="Rhee S.K."/>
        </authorList>
    </citation>
    <scope>NUCLEOTIDE SEQUENCE [LARGE SCALE GENOMIC DNA]</scope>
    <source>
        <strain evidence="8">IM1</strain>
    </source>
</reference>
<feature type="domain" description="Cytochrome c" evidence="6">
    <location>
        <begin position="428"/>
        <end position="593"/>
    </location>
</feature>
<feature type="chain" id="PRO_5033052303" description="Cytochrome c domain-containing protein" evidence="5">
    <location>
        <begin position="27"/>
        <end position="691"/>
    </location>
</feature>
<evidence type="ECO:0000256" key="2">
    <source>
        <dbReference type="ARBA" id="ARBA00022723"/>
    </source>
</evidence>
<dbReference type="Proteomes" id="UP000503004">
    <property type="component" value="Chromosome"/>
</dbReference>
<organism evidence="7 8">
    <name type="scientific">Methylococcus geothermalis</name>
    <dbReference type="NCBI Taxonomy" id="2681310"/>
    <lineage>
        <taxon>Bacteria</taxon>
        <taxon>Pseudomonadati</taxon>
        <taxon>Pseudomonadota</taxon>
        <taxon>Gammaproteobacteria</taxon>
        <taxon>Methylococcales</taxon>
        <taxon>Methylococcaceae</taxon>
        <taxon>Methylococcus</taxon>
    </lineage>
</organism>
<name>A0A858Q5Q1_9GAMM</name>
<proteinExistence type="predicted"/>
<evidence type="ECO:0000313" key="7">
    <source>
        <dbReference type="EMBL" id="QJD29159.1"/>
    </source>
</evidence>
<keyword evidence="5" id="KW-0732">Signal</keyword>
<dbReference type="KEGG" id="metu:GNH96_03705"/>
<evidence type="ECO:0000313" key="8">
    <source>
        <dbReference type="Proteomes" id="UP000503004"/>
    </source>
</evidence>